<organism evidence="8 9">
    <name type="scientific">Bugula neritina</name>
    <name type="common">Brown bryozoan</name>
    <name type="synonym">Sertularia neritina</name>
    <dbReference type="NCBI Taxonomy" id="10212"/>
    <lineage>
        <taxon>Eukaryota</taxon>
        <taxon>Metazoa</taxon>
        <taxon>Spiralia</taxon>
        <taxon>Lophotrochozoa</taxon>
        <taxon>Bryozoa</taxon>
        <taxon>Gymnolaemata</taxon>
        <taxon>Cheilostomatida</taxon>
        <taxon>Flustrina</taxon>
        <taxon>Buguloidea</taxon>
        <taxon>Bugulidae</taxon>
        <taxon>Bugula</taxon>
    </lineage>
</organism>
<evidence type="ECO:0000259" key="7">
    <source>
        <dbReference type="SMART" id="SM00739"/>
    </source>
</evidence>
<dbReference type="EMBL" id="VXIV02003158">
    <property type="protein sequence ID" value="KAF6020622.1"/>
    <property type="molecule type" value="Genomic_DNA"/>
</dbReference>
<dbReference type="GO" id="GO:1990904">
    <property type="term" value="C:ribonucleoprotein complex"/>
    <property type="evidence" value="ECO:0007669"/>
    <property type="project" value="UniProtKB-KW"/>
</dbReference>
<evidence type="ECO:0000313" key="8">
    <source>
        <dbReference type="EMBL" id="KAF6020622.1"/>
    </source>
</evidence>
<dbReference type="GO" id="GO:0003723">
    <property type="term" value="F:RNA binding"/>
    <property type="evidence" value="ECO:0007669"/>
    <property type="project" value="InterPro"/>
</dbReference>
<dbReference type="InterPro" id="IPR005825">
    <property type="entry name" value="Ribosomal_uL24_CS"/>
</dbReference>
<keyword evidence="9" id="KW-1185">Reference proteome</keyword>
<keyword evidence="2 6" id="KW-0689">Ribosomal protein</keyword>
<gene>
    <name evidence="8" type="ORF">EB796_021092</name>
</gene>
<dbReference type="PANTHER" id="PTHR12903">
    <property type="entry name" value="MITOCHONDRIAL RIBOSOMAL PROTEIN L24"/>
    <property type="match status" value="1"/>
</dbReference>
<evidence type="ECO:0000256" key="1">
    <source>
        <dbReference type="ARBA" id="ARBA00010618"/>
    </source>
</evidence>
<feature type="domain" description="KOW" evidence="7">
    <location>
        <begin position="88"/>
        <end position="115"/>
    </location>
</feature>
<reference evidence="8" key="1">
    <citation type="submission" date="2020-06" db="EMBL/GenBank/DDBJ databases">
        <title>Draft genome of Bugula neritina, a colonial animal packing powerful symbionts and potential medicines.</title>
        <authorList>
            <person name="Rayko M."/>
        </authorList>
    </citation>
    <scope>NUCLEOTIDE SEQUENCE [LARGE SCALE GENOMIC DNA]</scope>
    <source>
        <strain evidence="8">Kwan_BN1</strain>
    </source>
</reference>
<dbReference type="PROSITE" id="PS01108">
    <property type="entry name" value="RIBOSOMAL_L24"/>
    <property type="match status" value="1"/>
</dbReference>
<keyword evidence="3 6" id="KW-0687">Ribonucleoprotein</keyword>
<dbReference type="Pfam" id="PF00467">
    <property type="entry name" value="KOW"/>
    <property type="match status" value="1"/>
</dbReference>
<dbReference type="HAMAP" id="MF_01326_B">
    <property type="entry name" value="Ribosomal_uL24_B"/>
    <property type="match status" value="1"/>
</dbReference>
<dbReference type="SMART" id="SM00739">
    <property type="entry name" value="KOW"/>
    <property type="match status" value="1"/>
</dbReference>
<evidence type="ECO:0000256" key="2">
    <source>
        <dbReference type="ARBA" id="ARBA00022980"/>
    </source>
</evidence>
<dbReference type="AlphaFoldDB" id="A0A7J7J354"/>
<dbReference type="InterPro" id="IPR003256">
    <property type="entry name" value="Ribosomal_uL24"/>
</dbReference>
<comment type="caution">
    <text evidence="8">The sequence shown here is derived from an EMBL/GenBank/DDBJ whole genome shotgun (WGS) entry which is preliminary data.</text>
</comment>
<dbReference type="GO" id="GO:0005840">
    <property type="term" value="C:ribosome"/>
    <property type="evidence" value="ECO:0007669"/>
    <property type="project" value="UniProtKB-KW"/>
</dbReference>
<dbReference type="Pfam" id="PF17136">
    <property type="entry name" value="ribosomal_L24"/>
    <property type="match status" value="1"/>
</dbReference>
<name>A0A7J7J354_BUGNE</name>
<dbReference type="InterPro" id="IPR041988">
    <property type="entry name" value="Ribosomal_uL24_KOW"/>
</dbReference>
<evidence type="ECO:0000256" key="5">
    <source>
        <dbReference type="ARBA" id="ARBA00035357"/>
    </source>
</evidence>
<dbReference type="SUPFAM" id="SSF50104">
    <property type="entry name" value="Translation proteins SH3-like domain"/>
    <property type="match status" value="1"/>
</dbReference>
<accession>A0A7J7J354</accession>
<evidence type="ECO:0000313" key="9">
    <source>
        <dbReference type="Proteomes" id="UP000593567"/>
    </source>
</evidence>
<comment type="similarity">
    <text evidence="1 6">Belongs to the universal ribosomal protein uL24 family.</text>
</comment>
<proteinExistence type="inferred from homology"/>
<dbReference type="CDD" id="cd06089">
    <property type="entry name" value="KOW_RPL26"/>
    <property type="match status" value="1"/>
</dbReference>
<dbReference type="OrthoDB" id="359154at2759"/>
<dbReference type="GO" id="GO:0003735">
    <property type="term" value="F:structural constituent of ribosome"/>
    <property type="evidence" value="ECO:0007669"/>
    <property type="project" value="InterPro"/>
</dbReference>
<sequence length="252" mass="29082">MVRVTCSLLQRVPQYWKRYTDRCINLRSKPARYVALRGWVGEDKRHWWLYTEDHPSTVENQSANMEKNNLAAEIEFMEELLEPIKERTVHIGDRVEVLVGRDKGKQGIVSKIVPQRNWVFVEGLNKQYQSRDVSGAATLLSEEMPLNVTSEIALVDPITEKAASKVEWRYTEEGKRVRVTLPSGAILQPTAFSRVLADGVDPAMYIDNNKTDTTEKQLKTPTYKPNLKTFEQDIMDSMGIVENKKRGKTYWY</sequence>
<dbReference type="InterPro" id="IPR014722">
    <property type="entry name" value="Rib_uL2_dom2"/>
</dbReference>
<evidence type="ECO:0000256" key="6">
    <source>
        <dbReference type="RuleBase" id="RU003477"/>
    </source>
</evidence>
<dbReference type="InterPro" id="IPR057264">
    <property type="entry name" value="Ribosomal_uL24_C"/>
</dbReference>
<dbReference type="InterPro" id="IPR008991">
    <property type="entry name" value="Translation_prot_SH3-like_sf"/>
</dbReference>
<evidence type="ECO:0000256" key="3">
    <source>
        <dbReference type="ARBA" id="ARBA00023274"/>
    </source>
</evidence>
<dbReference type="NCBIfam" id="TIGR01079">
    <property type="entry name" value="rplX_bact"/>
    <property type="match status" value="1"/>
</dbReference>
<evidence type="ECO:0000256" key="4">
    <source>
        <dbReference type="ARBA" id="ARBA00035283"/>
    </source>
</evidence>
<dbReference type="GO" id="GO:0006412">
    <property type="term" value="P:translation"/>
    <property type="evidence" value="ECO:0007669"/>
    <property type="project" value="InterPro"/>
</dbReference>
<protein>
    <recommendedName>
        <fullName evidence="4">Large ribosomal subunit protein uL24m</fullName>
    </recommendedName>
    <alternativeName>
        <fullName evidence="5">39S ribosomal protein L24, mitochondrial</fullName>
    </alternativeName>
</protein>
<dbReference type="Proteomes" id="UP000593567">
    <property type="component" value="Unassembled WGS sequence"/>
</dbReference>
<dbReference type="InterPro" id="IPR005824">
    <property type="entry name" value="KOW"/>
</dbReference>
<dbReference type="Gene3D" id="2.30.30.30">
    <property type="match status" value="1"/>
</dbReference>